<dbReference type="InterPro" id="IPR002483">
    <property type="entry name" value="PWI_dom"/>
</dbReference>
<evidence type="ECO:0000313" key="2">
    <source>
        <dbReference type="EMBL" id="MCL7044381.1"/>
    </source>
</evidence>
<dbReference type="AlphaFoldDB" id="A0AA41VN61"/>
<dbReference type="InterPro" id="IPR053294">
    <property type="entry name" value="RBM_PWI_domain"/>
</dbReference>
<dbReference type="SMART" id="SM00311">
    <property type="entry name" value="PWI"/>
    <property type="match status" value="3"/>
</dbReference>
<gene>
    <name evidence="2" type="ORF">MKW94_015127</name>
</gene>
<proteinExistence type="predicted"/>
<evidence type="ECO:0000259" key="1">
    <source>
        <dbReference type="PROSITE" id="PS51025"/>
    </source>
</evidence>
<comment type="caution">
    <text evidence="2">The sequence shown here is derived from an EMBL/GenBank/DDBJ whole genome shotgun (WGS) entry which is preliminary data.</text>
</comment>
<protein>
    <recommendedName>
        <fullName evidence="1">PWI domain-containing protein</fullName>
    </recommendedName>
</protein>
<evidence type="ECO:0000313" key="3">
    <source>
        <dbReference type="Proteomes" id="UP001177140"/>
    </source>
</evidence>
<dbReference type="PROSITE" id="PS51025">
    <property type="entry name" value="PWI"/>
    <property type="match status" value="1"/>
</dbReference>
<dbReference type="Proteomes" id="UP001177140">
    <property type="component" value="Unassembled WGS sequence"/>
</dbReference>
<dbReference type="EMBL" id="JAJJMA010257507">
    <property type="protein sequence ID" value="MCL7044381.1"/>
    <property type="molecule type" value="Genomic_DNA"/>
</dbReference>
<keyword evidence="3" id="KW-1185">Reference proteome</keyword>
<dbReference type="Pfam" id="PF01480">
    <property type="entry name" value="PWI"/>
    <property type="match status" value="2"/>
</dbReference>
<reference evidence="2" key="1">
    <citation type="submission" date="2022-03" db="EMBL/GenBank/DDBJ databases">
        <title>A functionally conserved STORR gene fusion in Papaver species that diverged 16.8 million years ago.</title>
        <authorList>
            <person name="Catania T."/>
        </authorList>
    </citation>
    <scope>NUCLEOTIDE SEQUENCE</scope>
    <source>
        <strain evidence="2">S-191538</strain>
    </source>
</reference>
<accession>A0AA41VN61</accession>
<name>A0AA41VN61_PAPNU</name>
<dbReference type="PANTHER" id="PTHR47334:SF2">
    <property type="entry name" value="RNA-BINDING MOTIF PROTEIN 25"/>
    <property type="match status" value="1"/>
</dbReference>
<dbReference type="PANTHER" id="PTHR47334">
    <property type="entry name" value="SPLICING FACTOR PWI DOMAIN-CONTAINING PROTEIN / RNA RECOGNITION MOTIF (RRM)-CONTAINING PROTEIN"/>
    <property type="match status" value="1"/>
</dbReference>
<feature type="domain" description="PWI" evidence="1">
    <location>
        <begin position="248"/>
        <end position="346"/>
    </location>
</feature>
<organism evidence="2 3">
    <name type="scientific">Papaver nudicaule</name>
    <name type="common">Iceland poppy</name>
    <dbReference type="NCBI Taxonomy" id="74823"/>
    <lineage>
        <taxon>Eukaryota</taxon>
        <taxon>Viridiplantae</taxon>
        <taxon>Streptophyta</taxon>
        <taxon>Embryophyta</taxon>
        <taxon>Tracheophyta</taxon>
        <taxon>Spermatophyta</taxon>
        <taxon>Magnoliopsida</taxon>
        <taxon>Ranunculales</taxon>
        <taxon>Papaveraceae</taxon>
        <taxon>Papaveroideae</taxon>
        <taxon>Papaver</taxon>
    </lineage>
</organism>
<dbReference type="Gene3D" id="1.20.1390.10">
    <property type="entry name" value="PWI domain"/>
    <property type="match status" value="4"/>
</dbReference>
<sequence length="663" mass="77770">MFSRDWVSDHPEDRNYLEYYDGGSCDRDVEKIYESLIYLELQNLVKTFDRQTVTRIKQFIALVPKTKEVYTYQINWDIVDKHELYKKIRPWISNNVKNTNEEDAEFIAHSLQMSMQDHVSASTMLQQISAYVMVNNKFEAECFFVKMWRMLIFEIKNVEEAGSKHTPSFAPKEECSELGQGINALATDLLTRLDQDSSDTLNGGNCSSNVNKKKICDSDNHHELLKLPETFDVEKPLVFNDMIPKTIEELLSFEINWAVYDKHELHKTMKSWMTREFLELLKKEKAFVVDYIVKVIKEHEGPSRMLELLQPFVEDDTETVVQLLWRTLVILVKILETGFRRPISMATPNREMLDGEMEKRMSYTDKLSRQTSVWTDDIPRRIQELLHYDIDWAVSDKLDLHNTLRPWISREISVLLRLQEDAATLVDSIVSIIKDHRSASELLKLVKPKLGIDRSKRFLQGLWRKLIFGIMTAGEDEGKFDTERGTSGQFCDRYSRNRHYLLMAFDYESLCELRRVNETMPNTKEELFSREINWDVYDKHELHVNMRRGVWIEMLELIRQEQDAGLVGDEIIWSIFDYHASASQREFIAQGKANIVVDQIMRSLSKDRVSASRMTELLQPILGHGSEKFVMRMWYALICGIKILEARVKQRDFNGRCPLVLLR</sequence>